<comment type="caution">
    <text evidence="10">The sequence shown here is derived from an EMBL/GenBank/DDBJ whole genome shotgun (WGS) entry which is preliminary data.</text>
</comment>
<dbReference type="GO" id="GO:0003677">
    <property type="term" value="F:DNA binding"/>
    <property type="evidence" value="ECO:0007669"/>
    <property type="project" value="UniProtKB-KW"/>
</dbReference>
<evidence type="ECO:0000256" key="3">
    <source>
        <dbReference type="ARBA" id="ARBA00010343"/>
    </source>
</evidence>
<gene>
    <name evidence="10" type="ORF">CVT26_008390</name>
</gene>
<name>A0A409WCK6_9AGAR</name>
<evidence type="ECO:0000256" key="6">
    <source>
        <dbReference type="ARBA" id="ARBA00023242"/>
    </source>
</evidence>
<dbReference type="InterPro" id="IPR007125">
    <property type="entry name" value="H2A/H2B/H3"/>
</dbReference>
<dbReference type="FunFam" id="1.10.20.10:FF:000085">
    <property type="entry name" value="Histone H3.2"/>
    <property type="match status" value="1"/>
</dbReference>
<dbReference type="InParanoid" id="A0A409WCK6"/>
<proteinExistence type="inferred from homology"/>
<comment type="similarity">
    <text evidence="3">Belongs to the histone H3 family.</text>
</comment>
<evidence type="ECO:0000256" key="4">
    <source>
        <dbReference type="ARBA" id="ARBA00022454"/>
    </source>
</evidence>
<dbReference type="PRINTS" id="PR00622">
    <property type="entry name" value="HISTONEH3"/>
</dbReference>
<keyword evidence="6" id="KW-0539">Nucleus</keyword>
<dbReference type="EMBL" id="NHYE01005184">
    <property type="protein sequence ID" value="PPQ76221.1"/>
    <property type="molecule type" value="Genomic_DNA"/>
</dbReference>
<dbReference type="OrthoDB" id="842664at2759"/>
<dbReference type="Gene3D" id="1.10.20.10">
    <property type="entry name" value="Histone, subunit A"/>
    <property type="match status" value="1"/>
</dbReference>
<dbReference type="GO" id="GO:0005634">
    <property type="term" value="C:nucleus"/>
    <property type="evidence" value="ECO:0007669"/>
    <property type="project" value="UniProtKB-SubCell"/>
</dbReference>
<evidence type="ECO:0000256" key="7">
    <source>
        <dbReference type="ARBA" id="ARBA00023269"/>
    </source>
</evidence>
<dbReference type="Proteomes" id="UP000284706">
    <property type="component" value="Unassembled WGS sequence"/>
</dbReference>
<feature type="domain" description="Core Histone H2A/H2B/H3" evidence="9">
    <location>
        <begin position="54"/>
        <end position="141"/>
    </location>
</feature>
<dbReference type="AlphaFoldDB" id="A0A409WCK6"/>
<keyword evidence="11" id="KW-1185">Reference proteome</keyword>
<evidence type="ECO:0000259" key="9">
    <source>
        <dbReference type="Pfam" id="PF00125"/>
    </source>
</evidence>
<sequence>MARIKQMARKSVQSAKMLAKVAKKAGFQMGHKDPKADSAKAPKTKPTKRKRARPGTVALREIRRYQASTDLLIPRAPFQRLVRELTYTFKLEVRFRPAALQALQEAAEAYVIEILEHANAAAVHAKRVTVQQKDLRFVCRIRGDLKHQMSW</sequence>
<dbReference type="GO" id="GO:0046982">
    <property type="term" value="F:protein heterodimerization activity"/>
    <property type="evidence" value="ECO:0007669"/>
    <property type="project" value="InterPro"/>
</dbReference>
<evidence type="ECO:0000313" key="10">
    <source>
        <dbReference type="EMBL" id="PPQ76221.1"/>
    </source>
</evidence>
<evidence type="ECO:0000256" key="1">
    <source>
        <dbReference type="ARBA" id="ARBA00004123"/>
    </source>
</evidence>
<evidence type="ECO:0000256" key="2">
    <source>
        <dbReference type="ARBA" id="ARBA00004286"/>
    </source>
</evidence>
<reference evidence="10 11" key="1">
    <citation type="journal article" date="2018" name="Evol. Lett.">
        <title>Horizontal gene cluster transfer increased hallucinogenic mushroom diversity.</title>
        <authorList>
            <person name="Reynolds H.T."/>
            <person name="Vijayakumar V."/>
            <person name="Gluck-Thaler E."/>
            <person name="Korotkin H.B."/>
            <person name="Matheny P.B."/>
            <person name="Slot J.C."/>
        </authorList>
    </citation>
    <scope>NUCLEOTIDE SEQUENCE [LARGE SCALE GENOMIC DNA]</scope>
    <source>
        <strain evidence="10 11">SRW20</strain>
    </source>
</reference>
<dbReference type="InterPro" id="IPR009072">
    <property type="entry name" value="Histone-fold"/>
</dbReference>
<keyword evidence="7" id="KW-0544">Nucleosome core</keyword>
<feature type="compositionally biased region" description="Basic residues" evidence="8">
    <location>
        <begin position="42"/>
        <end position="53"/>
    </location>
</feature>
<organism evidence="10 11">
    <name type="scientific">Gymnopilus dilepis</name>
    <dbReference type="NCBI Taxonomy" id="231916"/>
    <lineage>
        <taxon>Eukaryota</taxon>
        <taxon>Fungi</taxon>
        <taxon>Dikarya</taxon>
        <taxon>Basidiomycota</taxon>
        <taxon>Agaricomycotina</taxon>
        <taxon>Agaricomycetes</taxon>
        <taxon>Agaricomycetidae</taxon>
        <taxon>Agaricales</taxon>
        <taxon>Agaricineae</taxon>
        <taxon>Hymenogastraceae</taxon>
        <taxon>Gymnopilus</taxon>
    </lineage>
</organism>
<dbReference type="SUPFAM" id="SSF47113">
    <property type="entry name" value="Histone-fold"/>
    <property type="match status" value="1"/>
</dbReference>
<evidence type="ECO:0000313" key="11">
    <source>
        <dbReference type="Proteomes" id="UP000284706"/>
    </source>
</evidence>
<accession>A0A409WCK6</accession>
<dbReference type="GO" id="GO:0000786">
    <property type="term" value="C:nucleosome"/>
    <property type="evidence" value="ECO:0007669"/>
    <property type="project" value="UniProtKB-KW"/>
</dbReference>
<feature type="compositionally biased region" description="Basic and acidic residues" evidence="8">
    <location>
        <begin position="30"/>
        <end position="40"/>
    </location>
</feature>
<comment type="subcellular location">
    <subcellularLocation>
        <location evidence="2">Chromosome</location>
    </subcellularLocation>
    <subcellularLocation>
        <location evidence="1">Nucleus</location>
    </subcellularLocation>
</comment>
<dbReference type="InterPro" id="IPR000164">
    <property type="entry name" value="Histone_H3/CENP-A"/>
</dbReference>
<evidence type="ECO:0000256" key="8">
    <source>
        <dbReference type="SAM" id="MobiDB-lite"/>
    </source>
</evidence>
<dbReference type="SMART" id="SM00428">
    <property type="entry name" value="H3"/>
    <property type="match status" value="1"/>
</dbReference>
<dbReference type="Pfam" id="PF00125">
    <property type="entry name" value="Histone"/>
    <property type="match status" value="1"/>
</dbReference>
<keyword evidence="4" id="KW-0158">Chromosome</keyword>
<dbReference type="STRING" id="231916.A0A409WCK6"/>
<feature type="region of interest" description="Disordered" evidence="8">
    <location>
        <begin position="23"/>
        <end position="55"/>
    </location>
</feature>
<keyword evidence="5" id="KW-0238">DNA-binding</keyword>
<evidence type="ECO:0000256" key="5">
    <source>
        <dbReference type="ARBA" id="ARBA00023125"/>
    </source>
</evidence>
<protein>
    <recommendedName>
        <fullName evidence="9">Core Histone H2A/H2B/H3 domain-containing protein</fullName>
    </recommendedName>
</protein>
<dbReference type="GO" id="GO:0030527">
    <property type="term" value="F:structural constituent of chromatin"/>
    <property type="evidence" value="ECO:0007669"/>
    <property type="project" value="InterPro"/>
</dbReference>
<dbReference type="PANTHER" id="PTHR11426">
    <property type="entry name" value="HISTONE H3"/>
    <property type="match status" value="1"/>
</dbReference>